<dbReference type="Pfam" id="PF00535">
    <property type="entry name" value="Glycos_transf_2"/>
    <property type="match status" value="1"/>
</dbReference>
<evidence type="ECO:0000256" key="2">
    <source>
        <dbReference type="ARBA" id="ARBA00022475"/>
    </source>
</evidence>
<dbReference type="GO" id="GO:0005886">
    <property type="term" value="C:plasma membrane"/>
    <property type="evidence" value="ECO:0007669"/>
    <property type="project" value="UniProtKB-SubCell"/>
</dbReference>
<dbReference type="PANTHER" id="PTHR43646:SF2">
    <property type="entry name" value="GLYCOSYLTRANSFERASE 2-LIKE DOMAIN-CONTAINING PROTEIN"/>
    <property type="match status" value="1"/>
</dbReference>
<evidence type="ECO:0000313" key="12">
    <source>
        <dbReference type="EMBL" id="SFA62030.1"/>
    </source>
</evidence>
<comment type="subcellular location">
    <subcellularLocation>
        <location evidence="1">Cell membrane</location>
    </subcellularLocation>
</comment>
<evidence type="ECO:0000256" key="4">
    <source>
        <dbReference type="ARBA" id="ARBA00022679"/>
    </source>
</evidence>
<dbReference type="AlphaFoldDB" id="A0A1I0UDK9"/>
<keyword evidence="4 12" id="KW-0808">Transferase</keyword>
<dbReference type="EMBL" id="FOJN01000020">
    <property type="protein sequence ID" value="SFA62030.1"/>
    <property type="molecule type" value="Genomic_DNA"/>
</dbReference>
<evidence type="ECO:0000313" key="13">
    <source>
        <dbReference type="Proteomes" id="UP000182054"/>
    </source>
</evidence>
<evidence type="ECO:0000256" key="5">
    <source>
        <dbReference type="ARBA" id="ARBA00023136"/>
    </source>
</evidence>
<gene>
    <name evidence="12" type="ORF">SAMN05444374_12056</name>
</gene>
<comment type="function">
    <text evidence="6">Catalyzes the glycosylation of 4,4'-diaponeurosporenoate, i.e. the esterification of glucose at the C1'' position with the carboxyl group of 4,4'-diaponeurosporenic acid, to form glycosyl-4,4'-diaponeurosporenoate. This is a step in the biosynthesis of staphyloxanthin, an orange pigment present in most staphylococci strains.</text>
</comment>
<dbReference type="SUPFAM" id="SSF53448">
    <property type="entry name" value="Nucleotide-diphospho-sugar transferases"/>
    <property type="match status" value="1"/>
</dbReference>
<dbReference type="GO" id="GO:0016757">
    <property type="term" value="F:glycosyltransferase activity"/>
    <property type="evidence" value="ECO:0007669"/>
    <property type="project" value="UniProtKB-KW"/>
</dbReference>
<proteinExistence type="inferred from homology"/>
<evidence type="ECO:0000256" key="1">
    <source>
        <dbReference type="ARBA" id="ARBA00004236"/>
    </source>
</evidence>
<dbReference type="InterPro" id="IPR029044">
    <property type="entry name" value="Nucleotide-diphossugar_trans"/>
</dbReference>
<evidence type="ECO:0000256" key="10">
    <source>
        <dbReference type="SAM" id="Phobius"/>
    </source>
</evidence>
<sequence>MVPMTHPTLSVVVPTYNESAVIEACLDALLAQSDDIHEIVVVDNNSHDDTVAKVKSRAAAHADATGRDPVVVLHESRQGLPYARDTGLNAATGDILARIDADARVEPGWASATREFFARHGETYAAGSGTCTAYDLPFQGKFRSAQDALCRTVHEKLAAGDDVDAPRLFGSNMALTREAWHRIRPHTSTRTDIFEDVDLTICATDAGIRCAVIPDARALISGRRFKSGPVSYLRYSWCDQRTFAMHGRTAERRRAIVTLLTATIPFYLAMWLPFRLWNPRTSRFEVLHLFRSNDE</sequence>
<accession>A0A1I0UDK9</accession>
<keyword evidence="3" id="KW-0328">Glycosyltransferase</keyword>
<name>A0A1I0UDK9_9NOCA</name>
<feature type="domain" description="Glycosyltransferase 2-like" evidence="11">
    <location>
        <begin position="10"/>
        <end position="135"/>
    </location>
</feature>
<evidence type="ECO:0000256" key="6">
    <source>
        <dbReference type="ARBA" id="ARBA00037281"/>
    </source>
</evidence>
<evidence type="ECO:0000256" key="9">
    <source>
        <dbReference type="ARBA" id="ARBA00040345"/>
    </source>
</evidence>
<keyword evidence="10" id="KW-0812">Transmembrane</keyword>
<reference evidence="12 13" key="1">
    <citation type="submission" date="2016-10" db="EMBL/GenBank/DDBJ databases">
        <authorList>
            <person name="de Groot N.N."/>
        </authorList>
    </citation>
    <scope>NUCLEOTIDE SEQUENCE [LARGE SCALE GENOMIC DNA]</scope>
    <source>
        <strain evidence="12 13">DSM 44908</strain>
    </source>
</reference>
<comment type="pathway">
    <text evidence="7">Carotenoid biosynthesis; staphyloxanthin biosynthesis; staphyloxanthin from farnesyl diphosphate: step 4/5.</text>
</comment>
<evidence type="ECO:0000256" key="8">
    <source>
        <dbReference type="ARBA" id="ARBA00038120"/>
    </source>
</evidence>
<evidence type="ECO:0000256" key="7">
    <source>
        <dbReference type="ARBA" id="ARBA00037904"/>
    </source>
</evidence>
<feature type="transmembrane region" description="Helical" evidence="10">
    <location>
        <begin position="255"/>
        <end position="274"/>
    </location>
</feature>
<keyword evidence="10" id="KW-1133">Transmembrane helix</keyword>
<comment type="similarity">
    <text evidence="8">Belongs to the glycosyltransferase 2 family. CrtQ subfamily.</text>
</comment>
<evidence type="ECO:0000256" key="3">
    <source>
        <dbReference type="ARBA" id="ARBA00022676"/>
    </source>
</evidence>
<dbReference type="InterPro" id="IPR001173">
    <property type="entry name" value="Glyco_trans_2-like"/>
</dbReference>
<dbReference type="CDD" id="cd00761">
    <property type="entry name" value="Glyco_tranf_GTA_type"/>
    <property type="match status" value="1"/>
</dbReference>
<dbReference type="Gene3D" id="3.90.550.10">
    <property type="entry name" value="Spore Coat Polysaccharide Biosynthesis Protein SpsA, Chain A"/>
    <property type="match status" value="1"/>
</dbReference>
<organism evidence="12 13">
    <name type="scientific">Rhodococcoides kroppenstedtii</name>
    <dbReference type="NCBI Taxonomy" id="293050"/>
    <lineage>
        <taxon>Bacteria</taxon>
        <taxon>Bacillati</taxon>
        <taxon>Actinomycetota</taxon>
        <taxon>Actinomycetes</taxon>
        <taxon>Mycobacteriales</taxon>
        <taxon>Nocardiaceae</taxon>
        <taxon>Rhodococcoides</taxon>
    </lineage>
</organism>
<protein>
    <recommendedName>
        <fullName evidence="9">4,4'-diaponeurosporenoate glycosyltransferase</fullName>
    </recommendedName>
</protein>
<dbReference type="PANTHER" id="PTHR43646">
    <property type="entry name" value="GLYCOSYLTRANSFERASE"/>
    <property type="match status" value="1"/>
</dbReference>
<keyword evidence="2" id="KW-1003">Cell membrane</keyword>
<evidence type="ECO:0000259" key="11">
    <source>
        <dbReference type="Pfam" id="PF00535"/>
    </source>
</evidence>
<dbReference type="OrthoDB" id="9802632at2"/>
<keyword evidence="5 10" id="KW-0472">Membrane</keyword>
<dbReference type="Proteomes" id="UP000182054">
    <property type="component" value="Unassembled WGS sequence"/>
</dbReference>